<dbReference type="AlphaFoldDB" id="A0A7X0WDD1"/>
<dbReference type="GO" id="GO:0016042">
    <property type="term" value="P:lipid catabolic process"/>
    <property type="evidence" value="ECO:0007669"/>
    <property type="project" value="UniProtKB-KW"/>
</dbReference>
<dbReference type="Pfam" id="PF24708">
    <property type="entry name" value="Lip_C"/>
    <property type="match status" value="1"/>
</dbReference>
<dbReference type="InterPro" id="IPR056304">
    <property type="entry name" value="Lip-like_C"/>
</dbReference>
<dbReference type="InterPro" id="IPR029058">
    <property type="entry name" value="AB_hydrolase_fold"/>
</dbReference>
<comment type="caution">
    <text evidence="10">The sequence shown here is derived from an EMBL/GenBank/DDBJ whole genome shotgun (WGS) entry which is preliminary data.</text>
</comment>
<evidence type="ECO:0000256" key="2">
    <source>
        <dbReference type="ARBA" id="ARBA00004613"/>
    </source>
</evidence>
<comment type="catalytic activity">
    <reaction evidence="1">
        <text>a triacylglycerol + H2O = a diacylglycerol + a fatty acid + H(+)</text>
        <dbReference type="Rhea" id="RHEA:12044"/>
        <dbReference type="ChEBI" id="CHEBI:15377"/>
        <dbReference type="ChEBI" id="CHEBI:15378"/>
        <dbReference type="ChEBI" id="CHEBI:17855"/>
        <dbReference type="ChEBI" id="CHEBI:18035"/>
        <dbReference type="ChEBI" id="CHEBI:28868"/>
        <dbReference type="EC" id="3.1.1.3"/>
    </reaction>
</comment>
<dbReference type="Gene3D" id="3.40.50.1820">
    <property type="entry name" value="alpha/beta hydrolase"/>
    <property type="match status" value="1"/>
</dbReference>
<evidence type="ECO:0000256" key="7">
    <source>
        <dbReference type="ARBA" id="ARBA00022963"/>
    </source>
</evidence>
<evidence type="ECO:0000256" key="8">
    <source>
        <dbReference type="ARBA" id="ARBA00023098"/>
    </source>
</evidence>
<organism evidence="10 11">
    <name type="scientific">Listeria booriae</name>
    <dbReference type="NCBI Taxonomy" id="1552123"/>
    <lineage>
        <taxon>Bacteria</taxon>
        <taxon>Bacillati</taxon>
        <taxon>Bacillota</taxon>
        <taxon>Bacilli</taxon>
        <taxon>Bacillales</taxon>
        <taxon>Listeriaceae</taxon>
        <taxon>Listeria</taxon>
    </lineage>
</organism>
<dbReference type="RefSeq" id="WP_185353413.1">
    <property type="nucleotide sequence ID" value="NZ_JAARNB010000001.1"/>
</dbReference>
<evidence type="ECO:0000256" key="3">
    <source>
        <dbReference type="ARBA" id="ARBA00013279"/>
    </source>
</evidence>
<reference evidence="10 11" key="1">
    <citation type="submission" date="2020-03" db="EMBL/GenBank/DDBJ databases">
        <title>Soil Listeria distribution.</title>
        <authorList>
            <person name="Liao J."/>
            <person name="Wiedmann M."/>
        </authorList>
    </citation>
    <scope>NUCLEOTIDE SEQUENCE [LARGE SCALE GENOMIC DNA]</scope>
    <source>
        <strain evidence="10 11">FSL L7-1833</strain>
    </source>
</reference>
<dbReference type="Proteomes" id="UP000532866">
    <property type="component" value="Unassembled WGS sequence"/>
</dbReference>
<dbReference type="SUPFAM" id="SSF53474">
    <property type="entry name" value="alpha/beta-Hydrolases"/>
    <property type="match status" value="1"/>
</dbReference>
<keyword evidence="5" id="KW-0732">Signal</keyword>
<evidence type="ECO:0000313" key="11">
    <source>
        <dbReference type="Proteomes" id="UP000532866"/>
    </source>
</evidence>
<dbReference type="EC" id="3.1.1.3" evidence="3"/>
<sequence length="412" mass="45374">MKSKLIIFLATVSFFVCITFQGNGQKVMAASQNDYPIVLVHGLAGWDRNEALGFKYWGGLYDIQEILKQKGYPTMTAAVGPFASNWDRTAELYAYIMGGTVDYGAAHAAKEKHARFGKTYPGIYKQWSDTNKLHLVGHSMGGLTIRQLTDMLEDGDAAEQNYYKEHPEQGISPLFVGGKHQVQSVTTIATPNNGTSFAENENALVPVIKDMVTGMSALSGNILNPVVYDFKLDQFGLKRQPNETLNAYNNRVYSSSIWKTDDISSYDLSVEGVIANQANLQTKTDVYYFSYTGQATTQTLITKQQTPIITMFPAFVPAAKFMNSFRKTASNGMKIDDTWAPNDGLVNVVSSYYPFGTAAKAADGNPVKGQWSYYPAKQGWDHIDFIGIGDKLPSAVNSIYVEIAKNLAGLPK</sequence>
<keyword evidence="6" id="KW-0378">Hydrolase</keyword>
<evidence type="ECO:0000256" key="6">
    <source>
        <dbReference type="ARBA" id="ARBA00022801"/>
    </source>
</evidence>
<keyword evidence="7" id="KW-0442">Lipid degradation</keyword>
<dbReference type="GO" id="GO:0004806">
    <property type="term" value="F:triacylglycerol lipase activity"/>
    <property type="evidence" value="ECO:0007669"/>
    <property type="project" value="UniProtKB-EC"/>
</dbReference>
<dbReference type="EMBL" id="JAAROL010000001">
    <property type="protein sequence ID" value="MBC1330943.1"/>
    <property type="molecule type" value="Genomic_DNA"/>
</dbReference>
<evidence type="ECO:0000256" key="4">
    <source>
        <dbReference type="ARBA" id="ARBA00022525"/>
    </source>
</evidence>
<gene>
    <name evidence="10" type="ORF">HB759_03165</name>
</gene>
<evidence type="ECO:0000313" key="10">
    <source>
        <dbReference type="EMBL" id="MBC1330943.1"/>
    </source>
</evidence>
<name>A0A7X0WDD1_9LIST</name>
<evidence type="ECO:0000256" key="1">
    <source>
        <dbReference type="ARBA" id="ARBA00001024"/>
    </source>
</evidence>
<keyword evidence="4" id="KW-0964">Secreted</keyword>
<dbReference type="PANTHER" id="PTHR34043">
    <property type="entry name" value="ALPHA/BETA-HYDROLASES SUPERFAMILY PROTEIN"/>
    <property type="match status" value="1"/>
</dbReference>
<dbReference type="PANTHER" id="PTHR34043:SF3">
    <property type="entry name" value="ALPHA_BETA-HYDROLASES SUPERFAMILY PROTEIN"/>
    <property type="match status" value="1"/>
</dbReference>
<feature type="domain" description="Lipase-like C-terminal" evidence="9">
    <location>
        <begin position="33"/>
        <end position="388"/>
    </location>
</feature>
<proteinExistence type="predicted"/>
<protein>
    <recommendedName>
        <fullName evidence="3">triacylglycerol lipase</fullName>
        <ecNumber evidence="3">3.1.1.3</ecNumber>
    </recommendedName>
</protein>
<comment type="subcellular location">
    <subcellularLocation>
        <location evidence="2">Secreted</location>
    </subcellularLocation>
</comment>
<evidence type="ECO:0000256" key="5">
    <source>
        <dbReference type="ARBA" id="ARBA00022729"/>
    </source>
</evidence>
<keyword evidence="8" id="KW-0443">Lipid metabolism</keyword>
<evidence type="ECO:0000259" key="9">
    <source>
        <dbReference type="Pfam" id="PF24708"/>
    </source>
</evidence>
<accession>A0A7X0WDD1</accession>
<dbReference type="GO" id="GO:0005576">
    <property type="term" value="C:extracellular region"/>
    <property type="evidence" value="ECO:0007669"/>
    <property type="project" value="UniProtKB-SubCell"/>
</dbReference>